<dbReference type="Proteomes" id="UP001151760">
    <property type="component" value="Unassembled WGS sequence"/>
</dbReference>
<dbReference type="Pfam" id="PF14009">
    <property type="entry name" value="PADRE"/>
    <property type="match status" value="1"/>
</dbReference>
<organism evidence="1 2">
    <name type="scientific">Tanacetum coccineum</name>
    <dbReference type="NCBI Taxonomy" id="301880"/>
    <lineage>
        <taxon>Eukaryota</taxon>
        <taxon>Viridiplantae</taxon>
        <taxon>Streptophyta</taxon>
        <taxon>Embryophyta</taxon>
        <taxon>Tracheophyta</taxon>
        <taxon>Spermatophyta</taxon>
        <taxon>Magnoliopsida</taxon>
        <taxon>eudicotyledons</taxon>
        <taxon>Gunneridae</taxon>
        <taxon>Pentapetalae</taxon>
        <taxon>asterids</taxon>
        <taxon>campanulids</taxon>
        <taxon>Asterales</taxon>
        <taxon>Asteraceae</taxon>
        <taxon>Asteroideae</taxon>
        <taxon>Anthemideae</taxon>
        <taxon>Anthemidinae</taxon>
        <taxon>Tanacetum</taxon>
    </lineage>
</organism>
<keyword evidence="2" id="KW-1185">Reference proteome</keyword>
<protein>
    <submittedName>
        <fullName evidence="1">Secreted RxLR effector protein 161-like protein</fullName>
    </submittedName>
</protein>
<gene>
    <name evidence="1" type="ORF">Tco_1056997</name>
</gene>
<dbReference type="PANTHER" id="PTHR11439">
    <property type="entry name" value="GAG-POL-RELATED RETROTRANSPOSON"/>
    <property type="match status" value="1"/>
</dbReference>
<proteinExistence type="predicted"/>
<accession>A0ABQ5H458</accession>
<reference evidence="1" key="2">
    <citation type="submission" date="2022-01" db="EMBL/GenBank/DDBJ databases">
        <authorList>
            <person name="Yamashiro T."/>
            <person name="Shiraishi A."/>
            <person name="Satake H."/>
            <person name="Nakayama K."/>
        </authorList>
    </citation>
    <scope>NUCLEOTIDE SEQUENCE</scope>
</reference>
<evidence type="ECO:0000313" key="2">
    <source>
        <dbReference type="Proteomes" id="UP001151760"/>
    </source>
</evidence>
<dbReference type="InterPro" id="IPR025322">
    <property type="entry name" value="PADRE_dom"/>
</dbReference>
<name>A0ABQ5H458_9ASTR</name>
<reference evidence="1" key="1">
    <citation type="journal article" date="2022" name="Int. J. Mol. Sci.">
        <title>Draft Genome of Tanacetum Coccineum: Genomic Comparison of Closely Related Tanacetum-Family Plants.</title>
        <authorList>
            <person name="Yamashiro T."/>
            <person name="Shiraishi A."/>
            <person name="Nakayama K."/>
            <person name="Satake H."/>
        </authorList>
    </citation>
    <scope>NUCLEOTIDE SEQUENCE</scope>
</reference>
<comment type="caution">
    <text evidence="1">The sequence shown here is derived from an EMBL/GenBank/DDBJ whole genome shotgun (WGS) entry which is preliminary data.</text>
</comment>
<dbReference type="EMBL" id="BQNB010019188">
    <property type="protein sequence ID" value="GJT82655.1"/>
    <property type="molecule type" value="Genomic_DNA"/>
</dbReference>
<evidence type="ECO:0000313" key="1">
    <source>
        <dbReference type="EMBL" id="GJT82655.1"/>
    </source>
</evidence>
<dbReference type="PANTHER" id="PTHR11439:SF486">
    <property type="entry name" value="RLK (RECEPTOR-LIKE KINASE) PROTEIN, PUTATIVE-RELATED"/>
    <property type="match status" value="1"/>
</dbReference>
<dbReference type="CDD" id="cd09272">
    <property type="entry name" value="RNase_HI_RT_Ty1"/>
    <property type="match status" value="1"/>
</dbReference>
<sequence length="317" mass="35637">MVVRTLDVEKDPFRPPNGDEEILGPEEPYLWAIRALLFLASHTRPDISFLFNLLARYSSCPTRRHWNGVKQIFRYLQDSGYMSDPHTGRSQTGYVFTSSNTAISWRSVKQTMSATSSNHVEILAINEASEEASTVVHEDNATCIAQLKDRYIKGDRIKHNLPKFFFTHNLQKSGDIVVQKVRSSDNLADSFTKALSTATFKKLVHGIGMQRLNELKRITSPTPKIVSEVLQYEKPSFFVCNSDNLYQDQDIPSLDSEDELDAGQIYFILPKSMLARGLSASDMASLAVKASLALDSNTNSNSHVKKKKNNNARIFAL</sequence>